<dbReference type="AlphaFoldDB" id="A0A0D8BJE3"/>
<keyword evidence="2" id="KW-0812">Transmembrane</keyword>
<feature type="transmembrane region" description="Helical" evidence="2">
    <location>
        <begin position="88"/>
        <end position="108"/>
    </location>
</feature>
<comment type="caution">
    <text evidence="3">The sequence shown here is derived from an EMBL/GenBank/DDBJ whole genome shotgun (WGS) entry which is preliminary data.</text>
</comment>
<reference evidence="3 4" key="2">
    <citation type="journal article" date="2016" name="Genome Announc.">
        <title>Permanent Draft Genome Sequences for Two Variants of Frankia sp. Strain CpI1, the First Frankia Strain Isolated from Root Nodules of Comptonia peregrina.</title>
        <authorList>
            <person name="Oshone R."/>
            <person name="Hurst S.G.IV."/>
            <person name="Abebe-Akele F."/>
            <person name="Simpson S."/>
            <person name="Morris K."/>
            <person name="Thomas W.K."/>
            <person name="Tisa L.S."/>
        </authorList>
    </citation>
    <scope>NUCLEOTIDE SEQUENCE [LARGE SCALE GENOMIC DNA]</scope>
    <source>
        <strain evidence="4">CpI1-S</strain>
    </source>
</reference>
<organism evidence="3 4">
    <name type="scientific">Frankia torreyi</name>
    <dbReference type="NCBI Taxonomy" id="1856"/>
    <lineage>
        <taxon>Bacteria</taxon>
        <taxon>Bacillati</taxon>
        <taxon>Actinomycetota</taxon>
        <taxon>Actinomycetes</taxon>
        <taxon>Frankiales</taxon>
        <taxon>Frankiaceae</taxon>
        <taxon>Frankia</taxon>
    </lineage>
</organism>
<feature type="region of interest" description="Disordered" evidence="1">
    <location>
        <begin position="152"/>
        <end position="329"/>
    </location>
</feature>
<evidence type="ECO:0000256" key="1">
    <source>
        <dbReference type="SAM" id="MobiDB-lite"/>
    </source>
</evidence>
<accession>A0A0D8BJE3</accession>
<dbReference type="EMBL" id="JYFN01000008">
    <property type="protein sequence ID" value="KJE24139.1"/>
    <property type="molecule type" value="Genomic_DNA"/>
</dbReference>
<proteinExistence type="predicted"/>
<feature type="compositionally biased region" description="Low complexity" evidence="1">
    <location>
        <begin position="175"/>
        <end position="186"/>
    </location>
</feature>
<dbReference type="PATRIC" id="fig|1502723.3.peg.6108"/>
<feature type="compositionally biased region" description="Low complexity" evidence="1">
    <location>
        <begin position="293"/>
        <end position="329"/>
    </location>
</feature>
<feature type="compositionally biased region" description="Low complexity" evidence="1">
    <location>
        <begin position="231"/>
        <end position="248"/>
    </location>
</feature>
<reference evidence="4" key="1">
    <citation type="submission" date="2015-02" db="EMBL/GenBank/DDBJ databases">
        <title>Draft Genome of Frankia sp. CpI1-S.</title>
        <authorList>
            <person name="Oshone R.T."/>
            <person name="Ngom M."/>
            <person name="Ghodhbane-Gtari F."/>
            <person name="Gtari M."/>
            <person name="Morris K."/>
            <person name="Thomas K."/>
            <person name="Sen A."/>
            <person name="Tisa L.S."/>
        </authorList>
    </citation>
    <scope>NUCLEOTIDE SEQUENCE [LARGE SCALE GENOMIC DNA]</scope>
    <source>
        <strain evidence="4">CpI1-S</strain>
    </source>
</reference>
<dbReference type="OrthoDB" id="3215573at2"/>
<feature type="compositionally biased region" description="Low complexity" evidence="1">
    <location>
        <begin position="255"/>
        <end position="285"/>
    </location>
</feature>
<gene>
    <name evidence="3" type="ORF">FF36_01542</name>
</gene>
<keyword evidence="2" id="KW-1133">Transmembrane helix</keyword>
<feature type="compositionally biased region" description="Low complexity" evidence="1">
    <location>
        <begin position="207"/>
        <end position="224"/>
    </location>
</feature>
<dbReference type="Proteomes" id="UP000032545">
    <property type="component" value="Unassembled WGS sequence"/>
</dbReference>
<feature type="transmembrane region" description="Helical" evidence="2">
    <location>
        <begin position="54"/>
        <end position="76"/>
    </location>
</feature>
<keyword evidence="2" id="KW-0472">Membrane</keyword>
<evidence type="ECO:0000313" key="4">
    <source>
        <dbReference type="Proteomes" id="UP000032545"/>
    </source>
</evidence>
<sequence>MAQIGGRSVATNDIGVIASGLVMFIVSFLPWYSVSYAFFGRSTELHENGWGLGFNSWFPVLLVLAVAGLLVARLFADLRIPDVGPVSALWILPAASAFAALLLLIRWIRFPDVAKGLDAGPSYGFYLALVAAIAQTVFGVLSALSNGATIPGRGRPGGPGVPGAWPPPGQPPYGQPYGQQPTPGYGAPTGGYGQPGYGQPGYGQPGYGQPQQGYGQPPVGYGQPPQGGYGQPQQSGYGAPPTSNYGQAPQGGYGQPPAGYGQPPAGYGQPPAYGQPQPGYGQPSQPQAPQPQAPQHQESQPQAPQPQQQPGYGQAQPPGAYGQQPPADR</sequence>
<feature type="compositionally biased region" description="Pro residues" evidence="1">
    <location>
        <begin position="164"/>
        <end position="174"/>
    </location>
</feature>
<dbReference type="RefSeq" id="WP_044884243.1">
    <property type="nucleotide sequence ID" value="NZ_JYFN01000008.1"/>
</dbReference>
<protein>
    <submittedName>
        <fullName evidence="3">Uncharacterized protein</fullName>
    </submittedName>
</protein>
<feature type="compositionally biased region" description="Gly residues" evidence="1">
    <location>
        <begin position="187"/>
        <end position="206"/>
    </location>
</feature>
<keyword evidence="4" id="KW-1185">Reference proteome</keyword>
<name>A0A0D8BJE3_9ACTN</name>
<feature type="transmembrane region" description="Helical" evidence="2">
    <location>
        <begin position="123"/>
        <end position="144"/>
    </location>
</feature>
<evidence type="ECO:0000313" key="3">
    <source>
        <dbReference type="EMBL" id="KJE24139.1"/>
    </source>
</evidence>
<evidence type="ECO:0000256" key="2">
    <source>
        <dbReference type="SAM" id="Phobius"/>
    </source>
</evidence>
<feature type="transmembrane region" description="Helical" evidence="2">
    <location>
        <begin position="12"/>
        <end position="34"/>
    </location>
</feature>